<evidence type="ECO:0000313" key="3">
    <source>
        <dbReference type="Proteomes" id="UP000708208"/>
    </source>
</evidence>
<reference evidence="2" key="1">
    <citation type="submission" date="2021-06" db="EMBL/GenBank/DDBJ databases">
        <authorList>
            <person name="Hodson N. C."/>
            <person name="Mongue J. A."/>
            <person name="Jaron S. K."/>
        </authorList>
    </citation>
    <scope>NUCLEOTIDE SEQUENCE</scope>
</reference>
<name>A0A8J2JE64_9HEXA</name>
<accession>A0A8J2JE64</accession>
<keyword evidence="3" id="KW-1185">Reference proteome</keyword>
<gene>
    <name evidence="2" type="ORF">AFUS01_LOCUS6601</name>
</gene>
<comment type="caution">
    <text evidence="2">The sequence shown here is derived from an EMBL/GenBank/DDBJ whole genome shotgun (WGS) entry which is preliminary data.</text>
</comment>
<sequence length="88" mass="9566">MTNVEGIGITEEIPALPESKESTLVQEERITEESTGAIESEESLGHSETNQESILSEEQVTQPESVDSIPTTEESSDNMGLFEGHNSE</sequence>
<protein>
    <submittedName>
        <fullName evidence="2">Uncharacterized protein</fullName>
    </submittedName>
</protein>
<feature type="compositionally biased region" description="Basic and acidic residues" evidence="1">
    <location>
        <begin position="18"/>
        <end position="32"/>
    </location>
</feature>
<proteinExistence type="predicted"/>
<feature type="region of interest" description="Disordered" evidence="1">
    <location>
        <begin position="1"/>
        <end position="88"/>
    </location>
</feature>
<evidence type="ECO:0000256" key="1">
    <source>
        <dbReference type="SAM" id="MobiDB-lite"/>
    </source>
</evidence>
<dbReference type="EMBL" id="CAJVCH010043482">
    <property type="protein sequence ID" value="CAG7717127.1"/>
    <property type="molecule type" value="Genomic_DNA"/>
</dbReference>
<evidence type="ECO:0000313" key="2">
    <source>
        <dbReference type="EMBL" id="CAG7717127.1"/>
    </source>
</evidence>
<dbReference type="Proteomes" id="UP000708208">
    <property type="component" value="Unassembled WGS sequence"/>
</dbReference>
<feature type="compositionally biased region" description="Polar residues" evidence="1">
    <location>
        <begin position="46"/>
        <end position="73"/>
    </location>
</feature>
<organism evidence="2 3">
    <name type="scientific">Allacma fusca</name>
    <dbReference type="NCBI Taxonomy" id="39272"/>
    <lineage>
        <taxon>Eukaryota</taxon>
        <taxon>Metazoa</taxon>
        <taxon>Ecdysozoa</taxon>
        <taxon>Arthropoda</taxon>
        <taxon>Hexapoda</taxon>
        <taxon>Collembola</taxon>
        <taxon>Symphypleona</taxon>
        <taxon>Sminthuridae</taxon>
        <taxon>Allacma</taxon>
    </lineage>
</organism>
<feature type="non-terminal residue" evidence="2">
    <location>
        <position position="88"/>
    </location>
</feature>
<dbReference type="AlphaFoldDB" id="A0A8J2JE64"/>